<dbReference type="Pfam" id="PF09673">
    <property type="entry name" value="TrbC_Ftype"/>
    <property type="match status" value="1"/>
</dbReference>
<proteinExistence type="predicted"/>
<dbReference type="RefSeq" id="WP_108985932.1">
    <property type="nucleotide sequence ID" value="NZ_BFBR01000010.1"/>
</dbReference>
<dbReference type="Proteomes" id="UP000245086">
    <property type="component" value="Unassembled WGS sequence"/>
</dbReference>
<keyword evidence="2" id="KW-0732">Signal</keyword>
<gene>
    <name evidence="3" type="ORF">PbB2_02767</name>
</gene>
<dbReference type="OrthoDB" id="7846052at2"/>
<dbReference type="NCBIfam" id="TIGR02742">
    <property type="entry name" value="TrbC_Ftype"/>
    <property type="match status" value="1"/>
</dbReference>
<evidence type="ECO:0000313" key="4">
    <source>
        <dbReference type="Proteomes" id="UP000245086"/>
    </source>
</evidence>
<feature type="region of interest" description="Disordered" evidence="1">
    <location>
        <begin position="240"/>
        <end position="260"/>
    </location>
</feature>
<keyword evidence="4" id="KW-1185">Reference proteome</keyword>
<feature type="signal peptide" evidence="2">
    <location>
        <begin position="1"/>
        <end position="24"/>
    </location>
</feature>
<accession>A0A2P2EDC9</accession>
<evidence type="ECO:0000313" key="3">
    <source>
        <dbReference type="EMBL" id="GBF59075.1"/>
    </source>
</evidence>
<evidence type="ECO:0000256" key="2">
    <source>
        <dbReference type="SAM" id="SignalP"/>
    </source>
</evidence>
<evidence type="ECO:0008006" key="5">
    <source>
        <dbReference type="Google" id="ProtNLM"/>
    </source>
</evidence>
<dbReference type="EMBL" id="BFBR01000010">
    <property type="protein sequence ID" value="GBF59075.1"/>
    <property type="molecule type" value="Genomic_DNA"/>
</dbReference>
<organism evidence="3 4">
    <name type="scientific">Candidatus Phycosocius bacilliformis</name>
    <dbReference type="NCBI Taxonomy" id="1445552"/>
    <lineage>
        <taxon>Bacteria</taxon>
        <taxon>Pseudomonadati</taxon>
        <taxon>Pseudomonadota</taxon>
        <taxon>Alphaproteobacteria</taxon>
        <taxon>Caulobacterales</taxon>
        <taxon>Caulobacterales incertae sedis</taxon>
        <taxon>Candidatus Phycosocius</taxon>
    </lineage>
</organism>
<dbReference type="InterPro" id="IPR014113">
    <property type="entry name" value="T4SS_TrbC_subgr"/>
</dbReference>
<evidence type="ECO:0000256" key="1">
    <source>
        <dbReference type="SAM" id="MobiDB-lite"/>
    </source>
</evidence>
<dbReference type="InterPro" id="IPR019106">
    <property type="entry name" value="T4SS_TrbC"/>
</dbReference>
<name>A0A2P2EDC9_9PROT</name>
<reference evidence="3 4" key="1">
    <citation type="journal article" date="2018" name="Genome Announc.">
        <title>Draft Genome Sequence of "Candidatus Phycosocius bacilliformis," an Alphaproteobacterial Ectosymbiont of the Hydrocarbon-Producing Green Alga Botryococcus braunii.</title>
        <authorList>
            <person name="Tanabe Y."/>
            <person name="Yamaguchi H."/>
            <person name="Watanabe M.M."/>
        </authorList>
    </citation>
    <scope>NUCLEOTIDE SEQUENCE [LARGE SCALE GENOMIC DNA]</scope>
    <source>
        <strain evidence="3 4">BOTRYCO-2</strain>
    </source>
</reference>
<comment type="caution">
    <text evidence="3">The sequence shown here is derived from an EMBL/GenBank/DDBJ whole genome shotgun (WGS) entry which is preliminary data.</text>
</comment>
<feature type="chain" id="PRO_5015131689" description="Type-F conjugative transfer system pilin assembly protein TrbC" evidence="2">
    <location>
        <begin position="25"/>
        <end position="260"/>
    </location>
</feature>
<dbReference type="AlphaFoldDB" id="A0A2P2EDC9"/>
<sequence>MRLFRLGILSGLLGLVAFGAVAVAQEGGPTFSDVEAAWNRLVQERQAVASGMAANLDAVSQNADRLREDLAAEGFGNPPELPADILDGTGLEDSYRALMDGERHRDGRVYVLVSLSMPDAALKQLVDDAHRSMAVPVMRGFDPGKYGEFSRRLQKAGLAEGGIIIDPNVFKAFGVEAVPTFIASSQGVVPCRDLGCTPVAPPHDKLSGNITMQAALEILAREGRDAPGIANQALRQLGWSRDLERRGETKATGPPADDEP</sequence>
<protein>
    <recommendedName>
        <fullName evidence="5">Type-F conjugative transfer system pilin assembly protein TrbC</fullName>
    </recommendedName>
</protein>